<evidence type="ECO:0000313" key="7">
    <source>
        <dbReference type="EMBL" id="RWS16370.1"/>
    </source>
</evidence>
<dbReference type="GO" id="GO:0071578">
    <property type="term" value="P:zinc ion import across plasma membrane"/>
    <property type="evidence" value="ECO:0007669"/>
    <property type="project" value="TreeGrafter"/>
</dbReference>
<dbReference type="GO" id="GO:0140410">
    <property type="term" value="F:monoatomic cation:bicarbonate symporter activity"/>
    <property type="evidence" value="ECO:0007669"/>
    <property type="project" value="TreeGrafter"/>
</dbReference>
<dbReference type="GO" id="GO:0030003">
    <property type="term" value="P:intracellular monoatomic cation homeostasis"/>
    <property type="evidence" value="ECO:0007669"/>
    <property type="project" value="TreeGrafter"/>
</dbReference>
<accession>A0A3S3PNX9</accession>
<gene>
    <name evidence="7" type="ORF">B4U79_00228</name>
</gene>
<dbReference type="AlphaFoldDB" id="A0A3S3PNX9"/>
<evidence type="ECO:0000256" key="5">
    <source>
        <dbReference type="ARBA" id="ARBA00023136"/>
    </source>
</evidence>
<protein>
    <submittedName>
        <fullName evidence="7">Zinc transporter ZIP14-like protein 1</fullName>
    </submittedName>
</protein>
<evidence type="ECO:0000256" key="3">
    <source>
        <dbReference type="ARBA" id="ARBA00022692"/>
    </source>
</evidence>
<feature type="transmembrane region" description="Helical" evidence="6">
    <location>
        <begin position="246"/>
        <end position="264"/>
    </location>
</feature>
<reference evidence="7 8" key="1">
    <citation type="journal article" date="2018" name="Gigascience">
        <title>Genomes of trombidid mites reveal novel predicted allergens and laterally-transferred genes associated with secondary metabolism.</title>
        <authorList>
            <person name="Dong X."/>
            <person name="Chaisiri K."/>
            <person name="Xia D."/>
            <person name="Armstrong S.D."/>
            <person name="Fang Y."/>
            <person name="Donnelly M.J."/>
            <person name="Kadowaki T."/>
            <person name="McGarry J.W."/>
            <person name="Darby A.C."/>
            <person name="Makepeace B.L."/>
        </authorList>
    </citation>
    <scope>NUCLEOTIDE SEQUENCE [LARGE SCALE GENOMIC DNA]</scope>
    <source>
        <strain evidence="7">UoL-WK</strain>
    </source>
</reference>
<dbReference type="Pfam" id="PF02535">
    <property type="entry name" value="Zip"/>
    <property type="match status" value="1"/>
</dbReference>
<feature type="transmembrane region" description="Helical" evidence="6">
    <location>
        <begin position="531"/>
        <end position="552"/>
    </location>
</feature>
<dbReference type="EMBL" id="NCKU01000240">
    <property type="protein sequence ID" value="RWS16370.1"/>
    <property type="molecule type" value="Genomic_DNA"/>
</dbReference>
<feature type="transmembrane region" description="Helical" evidence="6">
    <location>
        <begin position="179"/>
        <end position="201"/>
    </location>
</feature>
<dbReference type="PANTHER" id="PTHR12191:SF37">
    <property type="entry name" value="ZINC TRANSPORTER FOI"/>
    <property type="match status" value="1"/>
</dbReference>
<organism evidence="7 8">
    <name type="scientific">Dinothrombium tinctorium</name>
    <dbReference type="NCBI Taxonomy" id="1965070"/>
    <lineage>
        <taxon>Eukaryota</taxon>
        <taxon>Metazoa</taxon>
        <taxon>Ecdysozoa</taxon>
        <taxon>Arthropoda</taxon>
        <taxon>Chelicerata</taxon>
        <taxon>Arachnida</taxon>
        <taxon>Acari</taxon>
        <taxon>Acariformes</taxon>
        <taxon>Trombidiformes</taxon>
        <taxon>Prostigmata</taxon>
        <taxon>Anystina</taxon>
        <taxon>Parasitengona</taxon>
        <taxon>Trombidioidea</taxon>
        <taxon>Trombidiidae</taxon>
        <taxon>Dinothrombium</taxon>
    </lineage>
</organism>
<evidence type="ECO:0000256" key="2">
    <source>
        <dbReference type="ARBA" id="ARBA00006939"/>
    </source>
</evidence>
<evidence type="ECO:0000256" key="4">
    <source>
        <dbReference type="ARBA" id="ARBA00022989"/>
    </source>
</evidence>
<feature type="transmembrane region" description="Helical" evidence="6">
    <location>
        <begin position="489"/>
        <end position="510"/>
    </location>
</feature>
<evidence type="ECO:0000256" key="1">
    <source>
        <dbReference type="ARBA" id="ARBA00004141"/>
    </source>
</evidence>
<proteinExistence type="inferred from homology"/>
<feature type="transmembrane region" description="Helical" evidence="6">
    <location>
        <begin position="462"/>
        <end position="483"/>
    </location>
</feature>
<keyword evidence="3 6" id="KW-0812">Transmembrane</keyword>
<feature type="transmembrane region" description="Helical" evidence="6">
    <location>
        <begin position="213"/>
        <end position="234"/>
    </location>
</feature>
<dbReference type="GO" id="GO:0005385">
    <property type="term" value="F:zinc ion transmembrane transporter activity"/>
    <property type="evidence" value="ECO:0007669"/>
    <property type="project" value="TreeGrafter"/>
</dbReference>
<comment type="subcellular location">
    <subcellularLocation>
        <location evidence="1">Membrane</location>
        <topology evidence="1">Multi-pass membrane protein</topology>
    </subcellularLocation>
</comment>
<dbReference type="Proteomes" id="UP000285301">
    <property type="component" value="Unassembled WGS sequence"/>
</dbReference>
<evidence type="ECO:0000256" key="6">
    <source>
        <dbReference type="SAM" id="Phobius"/>
    </source>
</evidence>
<dbReference type="PANTHER" id="PTHR12191">
    <property type="entry name" value="SOLUTE CARRIER FAMILY 39"/>
    <property type="match status" value="1"/>
</dbReference>
<evidence type="ECO:0000313" key="8">
    <source>
        <dbReference type="Proteomes" id="UP000285301"/>
    </source>
</evidence>
<comment type="caution">
    <text evidence="7">The sequence shown here is derived from an EMBL/GenBank/DDBJ whole genome shotgun (WGS) entry which is preliminary data.</text>
</comment>
<dbReference type="InterPro" id="IPR050799">
    <property type="entry name" value="ZIP_Transporter"/>
</dbReference>
<sequence>MNSINLFVTIEVISFASLLLKTQQTLAHTLELKEKLLNTSDDIEILTKMVLIRGHTVIDPSQSMPVDESLMERLLDRLYINQYRTHFLGGRRVYPATEERELDCEHQLGKAKNICHFVSSPCLSTKHIQIVASSPNLHQLISRICPLLLFLQAHPICKSHLEEDPKNKWKLVEPPLNKVYGFGILFVTLSIVVSMGGLILLPFVRREARRTILTFFEGLAVGGLVGTAIIHLFPQAFHIVDEKFQNYFWKVFVIFTGIYLFYILERILKLIAAWKGKGKRKRTPSFREEDHLSQRNTPISLSPAVSVLNVNQYQVQTKSGNKNLVPQRSPREQMRKYLASINSPSNSINQPMKPQEGSQVVLLEKDRKEIPRIDQTIVSDVAGRRKDQDTTSTMPIDSVAWMIVLGDASLNFIDGLSIGAAFDRNILAGISISIAVMLEEVTHRLGTFAVLIRAGMKMKQSFLWIFISACSLYPGLVLGVFLGDEAEYASPYIFALAGGMFVYMALVDVMKEMNASIDNATRKGLKSAFRILALQNAGIIIAIFFLSVLALYEDKMDFEAVEFKELSENSLNSLNK</sequence>
<comment type="similarity">
    <text evidence="2">Belongs to the ZIP transporter (TC 2.A.5) family.</text>
</comment>
<name>A0A3S3PNX9_9ACAR</name>
<keyword evidence="4 6" id="KW-1133">Transmembrane helix</keyword>
<dbReference type="OrthoDB" id="6497453at2759"/>
<keyword evidence="5 6" id="KW-0472">Membrane</keyword>
<keyword evidence="8" id="KW-1185">Reference proteome</keyword>
<dbReference type="GO" id="GO:0005886">
    <property type="term" value="C:plasma membrane"/>
    <property type="evidence" value="ECO:0007669"/>
    <property type="project" value="TreeGrafter"/>
</dbReference>
<dbReference type="InterPro" id="IPR003689">
    <property type="entry name" value="ZIP"/>
</dbReference>